<organism evidence="3 4">
    <name type="scientific">Marnyiella aurantia</name>
    <dbReference type="NCBI Taxonomy" id="2758037"/>
    <lineage>
        <taxon>Bacteria</taxon>
        <taxon>Pseudomonadati</taxon>
        <taxon>Bacteroidota</taxon>
        <taxon>Flavobacteriia</taxon>
        <taxon>Flavobacteriales</taxon>
        <taxon>Weeksellaceae</taxon>
        <taxon>Marnyiella</taxon>
    </lineage>
</organism>
<dbReference type="Proteomes" id="UP000515349">
    <property type="component" value="Chromosome"/>
</dbReference>
<sequence length="268" mass="30895">MMISVIIPMYNSEQSIVKCLDSVKAQSWTGKFEILIVNDGSTDQSAEAVQEYMARNPGLDITLIHQQNQGVSKARNVAMERSKGDFIALLDADDEWLPQKTEKQMMQVHDKGLQIDFISCLINKDKLLFPYFSNNKLAKVTFRKLLFRNGIASPTVIFKKEIIANTGYFDCDQMFAEDHNYWLKISQKNKMYILAENLVIAGNGKRTFGVSGLSANLKEMEKGFHKNLRDMYCSGRISFPEFINYSLFYRLKYGFRMCRNVFYKSKGR</sequence>
<keyword evidence="2" id="KW-0808">Transferase</keyword>
<dbReference type="EMBL" id="CP059472">
    <property type="protein sequence ID" value="QMS98001.1"/>
    <property type="molecule type" value="Genomic_DNA"/>
</dbReference>
<dbReference type="InterPro" id="IPR001173">
    <property type="entry name" value="Glyco_trans_2-like"/>
</dbReference>
<evidence type="ECO:0000313" key="3">
    <source>
        <dbReference type="EMBL" id="QMS98001.1"/>
    </source>
</evidence>
<gene>
    <name evidence="3" type="ORF">H1R16_09820</name>
    <name evidence="2" type="ORF">H2507_05645</name>
</gene>
<proteinExistence type="predicted"/>
<dbReference type="EMBL" id="JACEUX010000001">
    <property type="protein sequence ID" value="MBA5246644.1"/>
    <property type="molecule type" value="Genomic_DNA"/>
</dbReference>
<feature type="domain" description="Glycosyltransferase 2-like" evidence="1">
    <location>
        <begin position="4"/>
        <end position="125"/>
    </location>
</feature>
<name>A0A7D7QEB7_9FLAO</name>
<reference evidence="5" key="2">
    <citation type="submission" date="2020-07" db="EMBL/GenBank/DDBJ databases">
        <title>Flavobacterium sp. xlx-214.</title>
        <authorList>
            <person name="Yang C."/>
        </authorList>
    </citation>
    <scope>NUCLEOTIDE SEQUENCE [LARGE SCALE GENOMIC DNA]</scope>
    <source>
        <strain evidence="5">CX-624</strain>
    </source>
</reference>
<accession>A0A7D7QEB7</accession>
<dbReference type="GO" id="GO:0016758">
    <property type="term" value="F:hexosyltransferase activity"/>
    <property type="evidence" value="ECO:0007669"/>
    <property type="project" value="UniProtKB-ARBA"/>
</dbReference>
<protein>
    <submittedName>
        <fullName evidence="3">Glycosyltransferase family 2 protein</fullName>
    </submittedName>
</protein>
<evidence type="ECO:0000259" key="1">
    <source>
        <dbReference type="Pfam" id="PF00535"/>
    </source>
</evidence>
<dbReference type="CDD" id="cd00761">
    <property type="entry name" value="Glyco_tranf_GTA_type"/>
    <property type="match status" value="1"/>
</dbReference>
<dbReference type="RefSeq" id="WP_181886713.1">
    <property type="nucleotide sequence ID" value="NZ_CP059472.1"/>
</dbReference>
<dbReference type="Pfam" id="PF00535">
    <property type="entry name" value="Glycos_transf_2"/>
    <property type="match status" value="1"/>
</dbReference>
<dbReference type="AlphaFoldDB" id="A0A7D7QEB7"/>
<reference evidence="2" key="3">
    <citation type="submission" date="2020-07" db="EMBL/GenBank/DDBJ databases">
        <authorList>
            <person name="Yang C."/>
        </authorList>
    </citation>
    <scope>NUCLEOTIDE SEQUENCE</scope>
    <source>
        <strain evidence="2">Cx-624</strain>
    </source>
</reference>
<dbReference type="KEGG" id="cbau:H1R16_09820"/>
<evidence type="ECO:0000313" key="4">
    <source>
        <dbReference type="Proteomes" id="UP000515349"/>
    </source>
</evidence>
<evidence type="ECO:0000313" key="5">
    <source>
        <dbReference type="Proteomes" id="UP000539710"/>
    </source>
</evidence>
<evidence type="ECO:0000313" key="2">
    <source>
        <dbReference type="EMBL" id="MBA5246644.1"/>
    </source>
</evidence>
<reference evidence="3 4" key="1">
    <citation type="submission" date="2020-07" db="EMBL/GenBank/DDBJ databases">
        <title>Chryseobacterium sp.cx-624.</title>
        <authorList>
            <person name="Yang C."/>
        </authorList>
    </citation>
    <scope>NUCLEOTIDE SEQUENCE [LARGE SCALE GENOMIC DNA]</scope>
    <source>
        <strain evidence="4">cx-624</strain>
        <strain evidence="3">Cx-624</strain>
    </source>
</reference>
<dbReference type="Proteomes" id="UP000539710">
    <property type="component" value="Unassembled WGS sequence"/>
</dbReference>
<dbReference type="Gene3D" id="3.90.550.10">
    <property type="entry name" value="Spore Coat Polysaccharide Biosynthesis Protein SpsA, Chain A"/>
    <property type="match status" value="1"/>
</dbReference>
<dbReference type="InterPro" id="IPR029044">
    <property type="entry name" value="Nucleotide-diphossugar_trans"/>
</dbReference>
<keyword evidence="5" id="KW-1185">Reference proteome</keyword>
<dbReference type="PANTHER" id="PTHR22916">
    <property type="entry name" value="GLYCOSYLTRANSFERASE"/>
    <property type="match status" value="1"/>
</dbReference>
<dbReference type="PANTHER" id="PTHR22916:SF3">
    <property type="entry name" value="UDP-GLCNAC:BETAGAL BETA-1,3-N-ACETYLGLUCOSAMINYLTRANSFERASE-LIKE PROTEIN 1"/>
    <property type="match status" value="1"/>
</dbReference>
<dbReference type="SUPFAM" id="SSF53448">
    <property type="entry name" value="Nucleotide-diphospho-sugar transferases"/>
    <property type="match status" value="1"/>
</dbReference>